<name>A0A803N3D5_CHEQI</name>
<keyword evidence="9" id="KW-1185">Reference proteome</keyword>
<dbReference type="Gramene" id="AUR62039737-RA">
    <property type="protein sequence ID" value="AUR62039737-RA:cds"/>
    <property type="gene ID" value="AUR62039737"/>
</dbReference>
<dbReference type="InterPro" id="IPR040911">
    <property type="entry name" value="Exostosin_GT47"/>
</dbReference>
<keyword evidence="5" id="KW-0333">Golgi apparatus</keyword>
<evidence type="ECO:0000256" key="3">
    <source>
        <dbReference type="ARBA" id="ARBA00022676"/>
    </source>
</evidence>
<evidence type="ECO:0000259" key="7">
    <source>
        <dbReference type="Pfam" id="PF03016"/>
    </source>
</evidence>
<evidence type="ECO:0000256" key="4">
    <source>
        <dbReference type="ARBA" id="ARBA00022968"/>
    </source>
</evidence>
<dbReference type="GO" id="GO:0000139">
    <property type="term" value="C:Golgi membrane"/>
    <property type="evidence" value="ECO:0007669"/>
    <property type="project" value="UniProtKB-SubCell"/>
</dbReference>
<keyword evidence="6" id="KW-1133">Transmembrane helix</keyword>
<feature type="transmembrane region" description="Helical" evidence="6">
    <location>
        <begin position="21"/>
        <end position="42"/>
    </location>
</feature>
<reference evidence="8" key="2">
    <citation type="submission" date="2021-03" db="UniProtKB">
        <authorList>
            <consortium name="EnsemblPlants"/>
        </authorList>
    </citation>
    <scope>IDENTIFICATION</scope>
</reference>
<evidence type="ECO:0000256" key="5">
    <source>
        <dbReference type="ARBA" id="ARBA00023034"/>
    </source>
</evidence>
<dbReference type="InterPro" id="IPR004263">
    <property type="entry name" value="Exostosin"/>
</dbReference>
<keyword evidence="4" id="KW-0735">Signal-anchor</keyword>
<dbReference type="PANTHER" id="PTHR11062:SF95">
    <property type="entry name" value="EXOSTOSIN GT47 DOMAIN-CONTAINING PROTEIN"/>
    <property type="match status" value="1"/>
</dbReference>
<feature type="domain" description="Exostosin GT47" evidence="7">
    <location>
        <begin position="155"/>
        <end position="396"/>
    </location>
</feature>
<evidence type="ECO:0000313" key="8">
    <source>
        <dbReference type="EnsemblPlants" id="AUR62039737-RA:cds"/>
    </source>
</evidence>
<reference evidence="8" key="1">
    <citation type="journal article" date="2017" name="Nature">
        <title>The genome of Chenopodium quinoa.</title>
        <authorList>
            <person name="Jarvis D.E."/>
            <person name="Ho Y.S."/>
            <person name="Lightfoot D.J."/>
            <person name="Schmoeckel S.M."/>
            <person name="Li B."/>
            <person name="Borm T.J.A."/>
            <person name="Ohyanagi H."/>
            <person name="Mineta K."/>
            <person name="Michell C.T."/>
            <person name="Saber N."/>
            <person name="Kharbatia N.M."/>
            <person name="Rupper R.R."/>
            <person name="Sharp A.R."/>
            <person name="Dally N."/>
            <person name="Boughton B.A."/>
            <person name="Woo Y.H."/>
            <person name="Gao G."/>
            <person name="Schijlen E.G.W.M."/>
            <person name="Guo X."/>
            <person name="Momin A.A."/>
            <person name="Negrao S."/>
            <person name="Al-Babili S."/>
            <person name="Gehring C."/>
            <person name="Roessner U."/>
            <person name="Jung C."/>
            <person name="Murphy K."/>
            <person name="Arold S.T."/>
            <person name="Gojobori T."/>
            <person name="van der Linden C.G."/>
            <person name="van Loo E.N."/>
            <person name="Jellen E.N."/>
            <person name="Maughan P.J."/>
            <person name="Tester M."/>
        </authorList>
    </citation>
    <scope>NUCLEOTIDE SEQUENCE [LARGE SCALE GENOMIC DNA]</scope>
    <source>
        <strain evidence="8">cv. PI 614886</strain>
    </source>
</reference>
<keyword evidence="3" id="KW-0328">Glycosyltransferase</keyword>
<evidence type="ECO:0000256" key="1">
    <source>
        <dbReference type="ARBA" id="ARBA00004323"/>
    </source>
</evidence>
<sequence>MAPLSLTQWCINLRRRKPPPLSMLPICLACVTSFLILLYMSYTFDNFFHLTKIFPADTPTLVELPNQNDSITDDLVTFSDQNGPPITRILDETRDSNSVNVNEDHLIVNNTQENSKILKLTSPPKRPSMNKPHKTKYEEEVYHDKEIFFQNYNEMKKSLKIYIYPHKKDEPFAHALLPTDDHYKPGGNYASEAYFKNVLFKSHFVTKDPSEADLFFLPFSIASLRLDRKIGVGGLSDFILNYMTNIIQNYPYWNRTGGADHFYAACHSIGRVAMEKVDQVKSNAIQVVCSSSYFLTNYFAHKDVSLPQIWPRHEESLNLASLSKRKKLAFFAGTANSPLRKAVVQTWENDSSIFVRGGRLKTPYSEQLLGSKYCLHVKGFEVNTARVGDAFYYGCVY</sequence>
<accession>A0A803N3D5</accession>
<dbReference type="Pfam" id="PF03016">
    <property type="entry name" value="Exostosin_GT47"/>
    <property type="match status" value="1"/>
</dbReference>
<comment type="similarity">
    <text evidence="2">Belongs to the glycosyltransferase 47 family.</text>
</comment>
<comment type="subcellular location">
    <subcellularLocation>
        <location evidence="1">Golgi apparatus membrane</location>
        <topology evidence="1">Single-pass type II membrane protein</topology>
    </subcellularLocation>
</comment>
<evidence type="ECO:0000313" key="9">
    <source>
        <dbReference type="Proteomes" id="UP000596660"/>
    </source>
</evidence>
<dbReference type="AlphaFoldDB" id="A0A803N3D5"/>
<keyword evidence="6" id="KW-0472">Membrane</keyword>
<evidence type="ECO:0000256" key="2">
    <source>
        <dbReference type="ARBA" id="ARBA00010271"/>
    </source>
</evidence>
<dbReference type="Proteomes" id="UP000596660">
    <property type="component" value="Unplaced"/>
</dbReference>
<keyword evidence="6" id="KW-0812">Transmembrane</keyword>
<dbReference type="PANTHER" id="PTHR11062">
    <property type="entry name" value="EXOSTOSIN HEPARAN SULFATE GLYCOSYLTRANSFERASE -RELATED"/>
    <property type="match status" value="1"/>
</dbReference>
<organism evidence="8 9">
    <name type="scientific">Chenopodium quinoa</name>
    <name type="common">Quinoa</name>
    <dbReference type="NCBI Taxonomy" id="63459"/>
    <lineage>
        <taxon>Eukaryota</taxon>
        <taxon>Viridiplantae</taxon>
        <taxon>Streptophyta</taxon>
        <taxon>Embryophyta</taxon>
        <taxon>Tracheophyta</taxon>
        <taxon>Spermatophyta</taxon>
        <taxon>Magnoliopsida</taxon>
        <taxon>eudicotyledons</taxon>
        <taxon>Gunneridae</taxon>
        <taxon>Pentapetalae</taxon>
        <taxon>Caryophyllales</taxon>
        <taxon>Chenopodiaceae</taxon>
        <taxon>Chenopodioideae</taxon>
        <taxon>Atripliceae</taxon>
        <taxon>Chenopodium</taxon>
    </lineage>
</organism>
<dbReference type="GO" id="GO:0016757">
    <property type="term" value="F:glycosyltransferase activity"/>
    <property type="evidence" value="ECO:0007669"/>
    <property type="project" value="UniProtKB-KW"/>
</dbReference>
<protein>
    <recommendedName>
        <fullName evidence="7">Exostosin GT47 domain-containing protein</fullName>
    </recommendedName>
</protein>
<proteinExistence type="inferred from homology"/>
<dbReference type="EnsemblPlants" id="AUR62039737-RA">
    <property type="protein sequence ID" value="AUR62039737-RA:cds"/>
    <property type="gene ID" value="AUR62039737"/>
</dbReference>
<keyword evidence="3" id="KW-0808">Transferase</keyword>
<evidence type="ECO:0000256" key="6">
    <source>
        <dbReference type="SAM" id="Phobius"/>
    </source>
</evidence>